<feature type="transmembrane region" description="Helical" evidence="2">
    <location>
        <begin position="1044"/>
        <end position="1065"/>
    </location>
</feature>
<feature type="compositionally biased region" description="Low complexity" evidence="1">
    <location>
        <begin position="360"/>
        <end position="491"/>
    </location>
</feature>
<keyword evidence="2" id="KW-0812">Transmembrane</keyword>
<dbReference type="InterPro" id="IPR013320">
    <property type="entry name" value="ConA-like_dom_sf"/>
</dbReference>
<feature type="compositionally biased region" description="Low complexity" evidence="1">
    <location>
        <begin position="513"/>
        <end position="563"/>
    </location>
</feature>
<keyword evidence="2" id="KW-1133">Transmembrane helix</keyword>
<dbReference type="PANTHER" id="PTHR10963:SF24">
    <property type="entry name" value="GLYCOSIDASE C21B10.07-RELATED"/>
    <property type="match status" value="1"/>
</dbReference>
<comment type="caution">
    <text evidence="4">The sequence shown here is derived from an EMBL/GenBank/DDBJ whole genome shotgun (WGS) entry which is preliminary data.</text>
</comment>
<reference evidence="4 5" key="1">
    <citation type="submission" date="2023-08" db="EMBL/GenBank/DDBJ databases">
        <title>Black Yeasts Isolated from many extreme environments.</title>
        <authorList>
            <person name="Coleine C."/>
            <person name="Stajich J.E."/>
            <person name="Selbmann L."/>
        </authorList>
    </citation>
    <scope>NUCLEOTIDE SEQUENCE [LARGE SCALE GENOMIC DNA]</scope>
    <source>
        <strain evidence="4 5">CCFEE 6328</strain>
    </source>
</reference>
<feature type="region of interest" description="Disordered" evidence="1">
    <location>
        <begin position="350"/>
        <end position="563"/>
    </location>
</feature>
<evidence type="ECO:0000313" key="5">
    <source>
        <dbReference type="Proteomes" id="UP001345691"/>
    </source>
</evidence>
<organism evidence="4 5">
    <name type="scientific">Exophiala sideris</name>
    <dbReference type="NCBI Taxonomy" id="1016849"/>
    <lineage>
        <taxon>Eukaryota</taxon>
        <taxon>Fungi</taxon>
        <taxon>Dikarya</taxon>
        <taxon>Ascomycota</taxon>
        <taxon>Pezizomycotina</taxon>
        <taxon>Eurotiomycetes</taxon>
        <taxon>Chaetothyriomycetidae</taxon>
        <taxon>Chaetothyriales</taxon>
        <taxon>Herpotrichiellaceae</taxon>
        <taxon>Exophiala</taxon>
    </lineage>
</organism>
<dbReference type="EMBL" id="JAVRRF010000004">
    <property type="protein sequence ID" value="KAK5066367.1"/>
    <property type="molecule type" value="Genomic_DNA"/>
</dbReference>
<dbReference type="SMART" id="SM00321">
    <property type="entry name" value="WSC"/>
    <property type="match status" value="1"/>
</dbReference>
<proteinExistence type="predicted"/>
<evidence type="ECO:0000313" key="4">
    <source>
        <dbReference type="EMBL" id="KAK5066367.1"/>
    </source>
</evidence>
<gene>
    <name evidence="4" type="ORF">LTR69_002886</name>
</gene>
<dbReference type="Gene3D" id="2.60.120.200">
    <property type="match status" value="1"/>
</dbReference>
<dbReference type="InterPro" id="IPR002889">
    <property type="entry name" value="WSC_carb-bd"/>
</dbReference>
<keyword evidence="5" id="KW-1185">Reference proteome</keyword>
<evidence type="ECO:0000259" key="3">
    <source>
        <dbReference type="PROSITE" id="PS51212"/>
    </source>
</evidence>
<dbReference type="PANTHER" id="PTHR10963">
    <property type="entry name" value="GLYCOSYL HYDROLASE-RELATED"/>
    <property type="match status" value="1"/>
</dbReference>
<dbReference type="InterPro" id="IPR050546">
    <property type="entry name" value="Glycosyl_Hydrlase_16"/>
</dbReference>
<evidence type="ECO:0000256" key="2">
    <source>
        <dbReference type="SAM" id="Phobius"/>
    </source>
</evidence>
<feature type="compositionally biased region" description="Polar residues" evidence="1">
    <location>
        <begin position="991"/>
        <end position="1006"/>
    </location>
</feature>
<keyword evidence="2" id="KW-0472">Membrane</keyword>
<dbReference type="PROSITE" id="PS51212">
    <property type="entry name" value="WSC"/>
    <property type="match status" value="1"/>
</dbReference>
<sequence>MSGVLQTQDCAYYGGGNVGCSISDERSSAYGTTFNQNGGGVYAMQWTSDYIRVWFFSRGAIPSDITNLTPDPASWGVPAANFEGSCVIDQHFQDHKIILNNAFCGQYAGLASVWNSSSDSCATQTGYATCNAYVASQPAAFQDAYWSINSIRVYQLASSSSSPSSSSSYIASLQPTSATAVASSTGTTPTVSPGTSLCPTYNFTVIEQSNLEYEVVCGYNPGGPDIGAPKGPNGNWPVNSFQDCVAGCSYWNNNINNNSCGGVAYIVSSNACYWKSSISSNPNQPGYNGARLIYYAYPQVTDNPNNHAGAATTSATSPYVFTSVPPATYVAPSGSSTVSFSQSAQAPASSLTEGVGMGGVATTNSTTGAGTSTSTGLSRSTASPTTTARTSSSTGVTTSATTTVITTSTTAIQSSSGTTTRTSTVPSSVTTSLSTLPTTTTPHMSQSSSQLSSSTTTTPTATPTALSSSPLTTSTTRLSTSTIVQTSQSTTHPIVAGTSPNQSPASTQQSSMTSNTPASSVSPSSAAVTSTSMTSSTSLNSEPSQQSTSPQAQSKPSSTSATASDSLVTSYASVTMTTTSTAFPTQVSSFSYAGCLGPVPDTNFTDSFLLAQTSENMTIDACVSECASQQYAGIFDTQCFCSDYIGAPPASDVVVYPNDACDTPCPGDSTQDCGGIAELSGARFVKRQASASASAGGANGDVVLLITVYNNTQPEGIKPSSSLTTSPTATTTPASMMGTSSTMLVGSVPPSTSQHGLPTSSSQMQSLGAALMSTTPISSQFSGSSSSSLQLSPTTISTTYTTICAANLYTCPLPTATCLATTITVMHCGCTDMPEPTVPMTTTTTVIPCAGAGSAGGADEASTTTTLTIPCTEAISSMENEVSSWSATATATAPANAAETAVPAIPANADVAGPAPVTTPAAAAATAPVSGAAAASAPAAAGETAASSHPYHPYSFPISFSMTTASPVSVPVSPSEVAASPHTTVTLTMTVAPVSNSTGSRNGTVHSQEDNGMGSKSVVGPASTPGSGRQGRFRSGAAPVRVQVVSGLGCAVFMTFVLVVLGLAVDAL</sequence>
<evidence type="ECO:0000256" key="1">
    <source>
        <dbReference type="SAM" id="MobiDB-lite"/>
    </source>
</evidence>
<dbReference type="Pfam" id="PF01822">
    <property type="entry name" value="WSC"/>
    <property type="match status" value="1"/>
</dbReference>
<feature type="compositionally biased region" description="Polar residues" evidence="1">
    <location>
        <begin position="749"/>
        <end position="766"/>
    </location>
</feature>
<protein>
    <recommendedName>
        <fullName evidence="3">WSC domain-containing protein</fullName>
    </recommendedName>
</protein>
<feature type="region of interest" description="Disordered" evidence="1">
    <location>
        <begin position="716"/>
        <end position="766"/>
    </location>
</feature>
<dbReference type="Proteomes" id="UP001345691">
    <property type="component" value="Unassembled WGS sequence"/>
</dbReference>
<dbReference type="Pfam" id="PF26113">
    <property type="entry name" value="GH16_XgeA"/>
    <property type="match status" value="1"/>
</dbReference>
<feature type="compositionally biased region" description="Low complexity" evidence="1">
    <location>
        <begin position="719"/>
        <end position="743"/>
    </location>
</feature>
<dbReference type="SUPFAM" id="SSF49899">
    <property type="entry name" value="Concanavalin A-like lectins/glucanases"/>
    <property type="match status" value="1"/>
</dbReference>
<feature type="region of interest" description="Disordered" evidence="1">
    <location>
        <begin position="991"/>
        <end position="1034"/>
    </location>
</feature>
<name>A0ABR0JKB2_9EURO</name>
<accession>A0ABR0JKB2</accession>
<feature type="domain" description="WSC" evidence="3">
    <location>
        <begin position="589"/>
        <end position="685"/>
    </location>
</feature>
<feature type="compositionally biased region" description="Polar residues" evidence="1">
    <location>
        <begin position="498"/>
        <end position="512"/>
    </location>
</feature>